<proteinExistence type="predicted"/>
<dbReference type="AlphaFoldDB" id="A0A090WNQ2"/>
<evidence type="ECO:0000313" key="2">
    <source>
        <dbReference type="Proteomes" id="UP000029643"/>
    </source>
</evidence>
<dbReference type="Proteomes" id="UP000029643">
    <property type="component" value="Unassembled WGS sequence"/>
</dbReference>
<evidence type="ECO:0000313" key="1">
    <source>
        <dbReference type="EMBL" id="GAL78641.1"/>
    </source>
</evidence>
<accession>A0A090WNQ2</accession>
<dbReference type="EMBL" id="BBNU01000003">
    <property type="protein sequence ID" value="GAL78641.1"/>
    <property type="molecule type" value="Genomic_DNA"/>
</dbReference>
<gene>
    <name evidence="1" type="ORF">JCM19274_1105</name>
</gene>
<dbReference type="PROSITE" id="PS51257">
    <property type="entry name" value="PROKAR_LIPOPROTEIN"/>
    <property type="match status" value="1"/>
</dbReference>
<organism evidence="1 2">
    <name type="scientific">Algibacter lectus</name>
    <dbReference type="NCBI Taxonomy" id="221126"/>
    <lineage>
        <taxon>Bacteria</taxon>
        <taxon>Pseudomonadati</taxon>
        <taxon>Bacteroidota</taxon>
        <taxon>Flavobacteriia</taxon>
        <taxon>Flavobacteriales</taxon>
        <taxon>Flavobacteriaceae</taxon>
        <taxon>Algibacter</taxon>
    </lineage>
</organism>
<reference evidence="1 2" key="1">
    <citation type="journal article" date="2014" name="Genome Announc.">
        <title>Draft Genome Sequences of Marine Flavobacterium Algibacter lectus Strains SS8 and NR4.</title>
        <authorList>
            <person name="Takatani N."/>
            <person name="Nakanishi M."/>
            <person name="Meirelles P."/>
            <person name="Mino S."/>
            <person name="Suda W."/>
            <person name="Oshima K."/>
            <person name="Hattori M."/>
            <person name="Ohkuma M."/>
            <person name="Hosokawa M."/>
            <person name="Miyashita K."/>
            <person name="Thompson F.L."/>
            <person name="Niwa A."/>
            <person name="Sawabe T."/>
            <person name="Sawabe T."/>
        </authorList>
    </citation>
    <scope>NUCLEOTIDE SEQUENCE [LARGE SCALE GENOMIC DNA]</scope>
    <source>
        <strain evidence="2">JCM19274</strain>
    </source>
</reference>
<protein>
    <submittedName>
        <fullName evidence="1">Uncharacterized protein</fullName>
    </submittedName>
</protein>
<sequence>MKRRTFIETSIKGSLALSSVGLLSCMNENKPPEAFIDRVLPAPIGGGFRDDNYWIWGVVCYKRRRW</sequence>
<name>A0A090WNQ2_9FLAO</name>
<dbReference type="RefSeq" id="WP_227805562.1">
    <property type="nucleotide sequence ID" value="NZ_BBNU01000003.1"/>
</dbReference>
<comment type="caution">
    <text evidence="1">The sequence shown here is derived from an EMBL/GenBank/DDBJ whole genome shotgun (WGS) entry which is preliminary data.</text>
</comment>